<dbReference type="Proteomes" id="UP001148629">
    <property type="component" value="Unassembled WGS sequence"/>
</dbReference>
<proteinExistence type="predicted"/>
<evidence type="ECO:0000313" key="1">
    <source>
        <dbReference type="EMBL" id="KAJ3536162.1"/>
    </source>
</evidence>
<dbReference type="EMBL" id="JANRMS010000661">
    <property type="protein sequence ID" value="KAJ3536162.1"/>
    <property type="molecule type" value="Genomic_DNA"/>
</dbReference>
<organism evidence="1 2">
    <name type="scientific">Fusarium decemcellulare</name>
    <dbReference type="NCBI Taxonomy" id="57161"/>
    <lineage>
        <taxon>Eukaryota</taxon>
        <taxon>Fungi</taxon>
        <taxon>Dikarya</taxon>
        <taxon>Ascomycota</taxon>
        <taxon>Pezizomycotina</taxon>
        <taxon>Sordariomycetes</taxon>
        <taxon>Hypocreomycetidae</taxon>
        <taxon>Hypocreales</taxon>
        <taxon>Nectriaceae</taxon>
        <taxon>Fusarium</taxon>
        <taxon>Fusarium decemcellulare species complex</taxon>
    </lineage>
</organism>
<accession>A0ACC1SBE5</accession>
<sequence>MQAQRFPLVNLPVELQMEVWKHTLPGGHIHRVAAPRLDGRRVPQIKPAPLPVALQVSKCFRGAFLCRFKRFALRQPGSTTTAFDLLALYGYCRPDVDFLYFEYSAAKSEFFALSQPFRHVAVSITYGLEPTEYRLPDMTSTLTARSEPLQVCFVTPDNIRAAGHLLCHKSLLFTTPTPKALSEHDCSFYFTLMA</sequence>
<protein>
    <submittedName>
        <fullName evidence="1">Uncharacterized protein</fullName>
    </submittedName>
</protein>
<comment type="caution">
    <text evidence="1">The sequence shown here is derived from an EMBL/GenBank/DDBJ whole genome shotgun (WGS) entry which is preliminary data.</text>
</comment>
<keyword evidence="2" id="KW-1185">Reference proteome</keyword>
<name>A0ACC1SBE5_9HYPO</name>
<gene>
    <name evidence="1" type="ORF">NM208_g6835</name>
</gene>
<reference evidence="1" key="1">
    <citation type="submission" date="2022-08" db="EMBL/GenBank/DDBJ databases">
        <title>Genome Sequence of Fusarium decemcellulare.</title>
        <authorList>
            <person name="Buettner E."/>
        </authorList>
    </citation>
    <scope>NUCLEOTIDE SEQUENCE</scope>
    <source>
        <strain evidence="1">Babe19</strain>
    </source>
</reference>
<evidence type="ECO:0000313" key="2">
    <source>
        <dbReference type="Proteomes" id="UP001148629"/>
    </source>
</evidence>